<feature type="domain" description="Hint" evidence="4">
    <location>
        <begin position="2060"/>
        <end position="2161"/>
    </location>
</feature>
<dbReference type="Gene3D" id="2.170.16.10">
    <property type="entry name" value="Hedgehog/Intein (Hint) domain"/>
    <property type="match status" value="1"/>
</dbReference>
<name>A0A5D4JLW5_9ACTN</name>
<dbReference type="PANTHER" id="PTHR32305">
    <property type="match status" value="1"/>
</dbReference>
<comment type="caution">
    <text evidence="5">The sequence shown here is derived from an EMBL/GenBank/DDBJ whole genome shotgun (WGS) entry which is preliminary data.</text>
</comment>
<evidence type="ECO:0000256" key="2">
    <source>
        <dbReference type="SAM" id="MobiDB-lite"/>
    </source>
</evidence>
<feature type="region of interest" description="Disordered" evidence="2">
    <location>
        <begin position="1324"/>
        <end position="1354"/>
    </location>
</feature>
<dbReference type="Gene3D" id="2.180.10.10">
    <property type="entry name" value="RHS repeat-associated core"/>
    <property type="match status" value="2"/>
</dbReference>
<dbReference type="NCBIfam" id="TIGR03696">
    <property type="entry name" value="Rhs_assc_core"/>
    <property type="match status" value="1"/>
</dbReference>
<dbReference type="Pfam" id="PF07591">
    <property type="entry name" value="PT-HINT"/>
    <property type="match status" value="1"/>
</dbReference>
<dbReference type="Proteomes" id="UP000323242">
    <property type="component" value="Unassembled WGS sequence"/>
</dbReference>
<dbReference type="NCBIfam" id="TIGR01643">
    <property type="entry name" value="YD_repeat_2x"/>
    <property type="match status" value="1"/>
</dbReference>
<dbReference type="InterPro" id="IPR036844">
    <property type="entry name" value="Hint_dom_sf"/>
</dbReference>
<reference evidence="5 6" key="1">
    <citation type="submission" date="2019-08" db="EMBL/GenBank/DDBJ databases">
        <title>Draft genome for granaticin producer strain Streptomyces parvus C05.</title>
        <authorList>
            <person name="Gonzalez-Pimentel J.L."/>
        </authorList>
    </citation>
    <scope>NUCLEOTIDE SEQUENCE [LARGE SCALE GENOMIC DNA]</scope>
    <source>
        <strain evidence="5 6">C05</strain>
    </source>
</reference>
<dbReference type="InterPro" id="IPR056823">
    <property type="entry name" value="TEN-like_YD-shell"/>
</dbReference>
<evidence type="ECO:0000259" key="4">
    <source>
        <dbReference type="SMART" id="SM00306"/>
    </source>
</evidence>
<dbReference type="InterPro" id="IPR006530">
    <property type="entry name" value="YD"/>
</dbReference>
<dbReference type="Pfam" id="PF25023">
    <property type="entry name" value="TEN_YD-shell"/>
    <property type="match status" value="1"/>
</dbReference>
<protein>
    <submittedName>
        <fullName evidence="5">Sugar-binding protein</fullName>
    </submittedName>
</protein>
<dbReference type="InterPro" id="IPR050708">
    <property type="entry name" value="T6SS_VgrG/RHS"/>
</dbReference>
<gene>
    <name evidence="5" type="ORF">FY004_07175</name>
</gene>
<dbReference type="InterPro" id="IPR022385">
    <property type="entry name" value="Rhs_assc_core"/>
</dbReference>
<dbReference type="EMBL" id="VSZQ01000027">
    <property type="protein sequence ID" value="TYR65240.1"/>
    <property type="molecule type" value="Genomic_DNA"/>
</dbReference>
<feature type="region of interest" description="Disordered" evidence="2">
    <location>
        <begin position="1919"/>
        <end position="1941"/>
    </location>
</feature>
<feature type="region of interest" description="Disordered" evidence="2">
    <location>
        <begin position="35"/>
        <end position="85"/>
    </location>
</feature>
<dbReference type="InterPro" id="IPR031325">
    <property type="entry name" value="RHS_repeat"/>
</dbReference>
<keyword evidence="6" id="KW-1185">Reference proteome</keyword>
<feature type="chain" id="PRO_5023004295" evidence="3">
    <location>
        <begin position="40"/>
        <end position="2315"/>
    </location>
</feature>
<sequence>MNGRAGSRRWIVLRRRVALSVSAVLVGTLLQGITAPANADDGTGLPGLPTSEKPLTGHTVKTEPRIDDGAPTSPRSKPRAAWARPGTATLMAPGRGQAARQAGDLPIALTAPSPTAARQKNVRPGAESAAVRVLGREQASKAGVEGLLFTLTPAAPSGEKQADTVNTGVRVDYASFAQAYGGAYASRMRLVELPACSLTTPAEPNCRAGRPVTATNDTEKHQLTATDLALETGAVTVLAAAAGVSSEAGDYTATPLSPSAAWHTNVNTGDFTWSYDIPVPDVPGGMRPILGMSYSSGSIDGRTGTTNNQSSWVGDGFDLWPGSIERRYKPCADDDIKNADGHTPGDLCWGYDNAFISFNGKAGELVPTGTDTFRLQSDDGTKIKRLTDTARGNGDNDGEYWELTTPEGTRYYFGYHRLPGWTTGKESTDSTWTAPVYGDDSGDKCHATAFADSWCQQAWRWNLDYAVDLHGNAVAYYYDKEGNSYGRNLEDTDDTPYTRGGFLDRIEYGLKSADLYADKALAKVDFTNAERCLPVTGVTCAEDTIGDKSFHWYDTPYDMHCASGTTCDQGRLSPTFWTRKRLASITTQVLRSDGTYADIDSWKLGHRWGMADVDYQLLLDSIQHTGHTATPAVTLPKTTFGYAQAANRLDRTGDGKAPFIKERLSDISDEYGGQISVDYSAPACDWDALPTPQTNTTRCFPQYIGGSASDDPTQQWFNKYVVDAVTLADRTGNAPDQVTRYTYLGDAAWHFDDDDGLTKEKFKTWSQWRGYGHVRVQTGGVGAMKSQEEHYFLRGMHGDRKAPSGGTKDVSVSLGAGEGEPITDHEAAGGFEYKSAVYSAPGGKVLKKTVSRPWHHETAKRTRSWGAITANFTGASNTRVFTSLDNGAGERWRETSTSSTYDTVAGRVAQVNDLADISLASDDQCTRTTYATNTAKNILSLPSRVETVAAACTATDVDRSKAVIADTRTAYDNGAHGAAPSKGDATHTATLKEHTGSRATYLENTTTHDGYGRPLKTTDLTATLVFDAAGAQVSKTARADGRTTTTAYTPATGRATQVTVTTPPARTTDAASVQTSKTTLDQLRGLPVTKLDTNNLRTDLTYDALGRSLKVWLPNRSKASNHTPNHEYTYTVAESQPVAVASKTLGKKSVQLTAYTLYDGFLRPRQAQLPGPDGGRLITDTFYDDRGLATKTFAPYYTTGAPETGLFRLDDVMSVETQGWNTYDGLGRLTEATQIAGNSDGGIRLGTTRTLYDGDRTTVIPPVGGAATTTLTDARGMTTEMRQHHSRNADAAYESTRYEYTSAGQLAKVTDPAGNTWTHTYDQRGQIVSSKDPDSGTITSTYDDRGQRTSTTNTRKSRNKLFYGYDNLGRRTELREGSATGTLLADWTYDTVSGAKGFLASATRYSGSAAYTTKVLDYDPLYRATRTSITVPAAEGALQGSYQFNTGYNTDGTVSGTGFPAAGGLPGGGITYGYDDTLRPVQITGSQGLKAVTGYSYTGKPLQTQLTNGAAGKITQVDNTYQWGTQRLETSRVDREDQPGVDKFATYTYDEAGNILGVADVNRTGTDNQCFTYDHLQRLTTEWTQATTTCAASPSGSSVGGPAPYWNSYTYDKAGNRLSETRHDIEGDASKDTYRTYDYPDPGTAQPHTLVSVTATGPNGTSRDSYTYDETGNTRTRTLQGDQQTLEWDAEGHLAKVTKPVEGSADEVTEYLYDAEGQRLIGRTPTETTLYLGSTEITLAKGSASPKATRYIDLGGGNQAVQSDDGSISFTLGDHHGTGQLAVDSADMSISRRGTTPFGSPRGQTPAHWPGTKGFVGGTTDTSTGLTHLGAREYDPSTGRFISVDPIMDPASPQQINGYAYANHSPVAGSDPTGLYCDSCSYNNPDSVWGPGSGPGCTHYNCYNQDGSVAYEVRKTAWSPPSAKSSAGRGPKPTSKPVAEPEPIFLAGVRIPTPKEMNARPGYQDLWDDYQAQVMRWSEGQCQSDSGSEVCAAAHALGWVRPGFDLFGIQDAIDCAHGSVSGCLWTAVGLTPWGKIGKVAKLLKAGKHTDAGKLATCAVRHSFVAGTEVAMADGTSKPIEQVEVGDQVLATDPVTGRTQAREVVATITKDDDKHYTRLTITTPHGEAGITATDHHPFWNPDAQAWVNAADLESGTRLLTADGTVATVDSVRHYRTSGRTFDLTVAGVHTYYVLAGATPVLVHNSNCSPFTDGDIWDGSFDVGGQTVEAMATVRAAGNTVHLDGLMVFPKGTQGLSRAPIGPDAIRQMKRSIAEQARSQGYGTVVLNYERHIPKPDGSIYKRPWSMTLDVAKILGD</sequence>
<evidence type="ECO:0000256" key="1">
    <source>
        <dbReference type="ARBA" id="ARBA00022737"/>
    </source>
</evidence>
<dbReference type="PANTHER" id="PTHR32305:SF17">
    <property type="entry name" value="TRNA NUCLEASE WAPA"/>
    <property type="match status" value="1"/>
</dbReference>
<dbReference type="SUPFAM" id="SSF51294">
    <property type="entry name" value="Hedgehog/intein (Hint) domain"/>
    <property type="match status" value="1"/>
</dbReference>
<dbReference type="SMART" id="SM00306">
    <property type="entry name" value="HintN"/>
    <property type="match status" value="1"/>
</dbReference>
<evidence type="ECO:0000313" key="5">
    <source>
        <dbReference type="EMBL" id="TYR65240.1"/>
    </source>
</evidence>
<keyword evidence="1" id="KW-0677">Repeat</keyword>
<dbReference type="Pfam" id="PF05593">
    <property type="entry name" value="RHS_repeat"/>
    <property type="match status" value="1"/>
</dbReference>
<organism evidence="5 6">
    <name type="scientific">Streptomyces parvus</name>
    <dbReference type="NCBI Taxonomy" id="66428"/>
    <lineage>
        <taxon>Bacteria</taxon>
        <taxon>Bacillati</taxon>
        <taxon>Actinomycetota</taxon>
        <taxon>Actinomycetes</taxon>
        <taxon>Kitasatosporales</taxon>
        <taxon>Streptomycetaceae</taxon>
        <taxon>Streptomyces</taxon>
    </lineage>
</organism>
<accession>A0A5D4JLW5</accession>
<feature type="compositionally biased region" description="Polar residues" evidence="2">
    <location>
        <begin position="1646"/>
        <end position="1674"/>
    </location>
</feature>
<keyword evidence="3" id="KW-0732">Signal</keyword>
<feature type="signal peptide" evidence="3">
    <location>
        <begin position="1"/>
        <end position="39"/>
    </location>
</feature>
<evidence type="ECO:0000313" key="6">
    <source>
        <dbReference type="Proteomes" id="UP000323242"/>
    </source>
</evidence>
<proteinExistence type="predicted"/>
<dbReference type="InterPro" id="IPR003587">
    <property type="entry name" value="Hint_dom_N"/>
</dbReference>
<feature type="region of interest" description="Disordered" evidence="2">
    <location>
        <begin position="1641"/>
        <end position="1674"/>
    </location>
</feature>
<evidence type="ECO:0000256" key="3">
    <source>
        <dbReference type="SAM" id="SignalP"/>
    </source>
</evidence>
<dbReference type="CDD" id="cd00081">
    <property type="entry name" value="Hint"/>
    <property type="match status" value="1"/>
</dbReference>
<dbReference type="RefSeq" id="WP_148901855.1">
    <property type="nucleotide sequence ID" value="NZ_VSZQ01000027.1"/>
</dbReference>